<name>A0AA44UMW2_PSEA5</name>
<comment type="caution">
    <text evidence="1">The sequence shown here is derived from an EMBL/GenBank/DDBJ whole genome shotgun (WGS) entry which is preliminary data.</text>
</comment>
<protein>
    <submittedName>
        <fullName evidence="1">Uncharacterized protein</fullName>
    </submittedName>
</protein>
<organism evidence="1 2">
    <name type="scientific">Pseudonocardia alni</name>
    <name type="common">Amycolata alni</name>
    <dbReference type="NCBI Taxonomy" id="33907"/>
    <lineage>
        <taxon>Bacteria</taxon>
        <taxon>Bacillati</taxon>
        <taxon>Actinomycetota</taxon>
        <taxon>Actinomycetes</taxon>
        <taxon>Pseudonocardiales</taxon>
        <taxon>Pseudonocardiaceae</taxon>
        <taxon>Pseudonocardia</taxon>
    </lineage>
</organism>
<proteinExistence type="predicted"/>
<dbReference type="AlphaFoldDB" id="A0AA44UMW2"/>
<evidence type="ECO:0000313" key="2">
    <source>
        <dbReference type="Proteomes" id="UP000232453"/>
    </source>
</evidence>
<gene>
    <name evidence="1" type="ORF">ATL51_1805</name>
</gene>
<dbReference type="Proteomes" id="UP000232453">
    <property type="component" value="Unassembled WGS sequence"/>
</dbReference>
<dbReference type="EMBL" id="PHUJ01000003">
    <property type="protein sequence ID" value="PKB30151.1"/>
    <property type="molecule type" value="Genomic_DNA"/>
</dbReference>
<evidence type="ECO:0000313" key="1">
    <source>
        <dbReference type="EMBL" id="PKB30151.1"/>
    </source>
</evidence>
<reference evidence="1 2" key="1">
    <citation type="submission" date="2017-11" db="EMBL/GenBank/DDBJ databases">
        <title>Sequencing the genomes of 1000 actinobacteria strains.</title>
        <authorList>
            <person name="Klenk H.-P."/>
        </authorList>
    </citation>
    <scope>NUCLEOTIDE SEQUENCE [LARGE SCALE GENOMIC DNA]</scope>
    <source>
        <strain evidence="1 2">DSM 44104</strain>
    </source>
</reference>
<sequence>MGRVGEVGPEVLDARELGDDRIVGVRRTLTDVATLPGAQGTPTWPGSRAIASRNASTSAAVADSVNVSVRQCTSMSTSLSDK</sequence>
<accession>A0AA44UMW2</accession>